<dbReference type="EC" id="2.7.7.7" evidence="2"/>
<evidence type="ECO:0000256" key="1">
    <source>
        <dbReference type="ARBA" id="ARBA00004496"/>
    </source>
</evidence>
<evidence type="ECO:0000256" key="8">
    <source>
        <dbReference type="ARBA" id="ARBA00022932"/>
    </source>
</evidence>
<evidence type="ECO:0000313" key="11">
    <source>
        <dbReference type="EMBL" id="AGF46752.1"/>
    </source>
</evidence>
<dbReference type="PANTHER" id="PTHR32294">
    <property type="entry name" value="DNA POLYMERASE III SUBUNIT ALPHA"/>
    <property type="match status" value="1"/>
</dbReference>
<dbReference type="InterPro" id="IPR029460">
    <property type="entry name" value="DNAPol_HHH"/>
</dbReference>
<evidence type="ECO:0000313" key="12">
    <source>
        <dbReference type="Proteomes" id="UP000011547"/>
    </source>
</evidence>
<dbReference type="InterPro" id="IPR004013">
    <property type="entry name" value="PHP_dom"/>
</dbReference>
<keyword evidence="4" id="KW-0963">Cytoplasm</keyword>
<dbReference type="InterPro" id="IPR016195">
    <property type="entry name" value="Pol/histidinol_Pase-like"/>
</dbReference>
<dbReference type="GO" id="GO:0005737">
    <property type="term" value="C:cytoplasm"/>
    <property type="evidence" value="ECO:0007669"/>
    <property type="project" value="UniProtKB-SubCell"/>
</dbReference>
<reference evidence="11 12" key="1">
    <citation type="journal article" date="2013" name="Genome Biol. Evol.">
        <title>Genome evolution and phylogenomic analysis of candidatus kinetoplastibacterium, the betaproteobacterial endosymbionts of strigomonas and angomonas.</title>
        <authorList>
            <person name="Alves J.M."/>
            <person name="Serrano M.G."/>
            <person name="Maia da Silva F."/>
            <person name="Voegtly L.J."/>
            <person name="Matveyev A.V."/>
            <person name="Teixeira M.M."/>
            <person name="Camargo E.P."/>
            <person name="Buck G.A."/>
        </authorList>
    </citation>
    <scope>NUCLEOTIDE SEQUENCE [LARGE SCALE GENOMIC DNA]</scope>
    <source>
        <strain evidence="11 12">TCC079E</strain>
    </source>
</reference>
<organism evidence="11 12">
    <name type="scientific">Candidatus Kinetoplastidibacterium desouzai TCC079E</name>
    <dbReference type="NCBI Taxonomy" id="1208919"/>
    <lineage>
        <taxon>Bacteria</taxon>
        <taxon>Pseudomonadati</taxon>
        <taxon>Pseudomonadota</taxon>
        <taxon>Betaproteobacteria</taxon>
        <taxon>Candidatus Kinetoplastidibacterium</taxon>
    </lineage>
</organism>
<proteinExistence type="predicted"/>
<dbReference type="CDD" id="cd04485">
    <property type="entry name" value="DnaE_OBF"/>
    <property type="match status" value="1"/>
</dbReference>
<dbReference type="PATRIC" id="fig|1208919.3.peg.190"/>
<dbReference type="GO" id="GO:0003676">
    <property type="term" value="F:nucleic acid binding"/>
    <property type="evidence" value="ECO:0007669"/>
    <property type="project" value="InterPro"/>
</dbReference>
<dbReference type="PANTHER" id="PTHR32294:SF0">
    <property type="entry name" value="DNA POLYMERASE III SUBUNIT ALPHA"/>
    <property type="match status" value="1"/>
</dbReference>
<keyword evidence="6 11" id="KW-0548">Nucleotidyltransferase</keyword>
<comment type="catalytic activity">
    <reaction evidence="9">
        <text>DNA(n) + a 2'-deoxyribonucleoside 5'-triphosphate = DNA(n+1) + diphosphate</text>
        <dbReference type="Rhea" id="RHEA:22508"/>
        <dbReference type="Rhea" id="RHEA-COMP:17339"/>
        <dbReference type="Rhea" id="RHEA-COMP:17340"/>
        <dbReference type="ChEBI" id="CHEBI:33019"/>
        <dbReference type="ChEBI" id="CHEBI:61560"/>
        <dbReference type="ChEBI" id="CHEBI:173112"/>
        <dbReference type="EC" id="2.7.7.7"/>
    </reaction>
</comment>
<dbReference type="GO" id="GO:0003887">
    <property type="term" value="F:DNA-directed DNA polymerase activity"/>
    <property type="evidence" value="ECO:0007669"/>
    <property type="project" value="UniProtKB-KW"/>
</dbReference>
<dbReference type="STRING" id="1208919.CDSE_0431"/>
<dbReference type="InterPro" id="IPR004365">
    <property type="entry name" value="NA-bd_OB_tRNA"/>
</dbReference>
<evidence type="ECO:0000256" key="5">
    <source>
        <dbReference type="ARBA" id="ARBA00022679"/>
    </source>
</evidence>
<evidence type="ECO:0000256" key="4">
    <source>
        <dbReference type="ARBA" id="ARBA00022490"/>
    </source>
</evidence>
<dbReference type="Pfam" id="PF01336">
    <property type="entry name" value="tRNA_anti-codon"/>
    <property type="match status" value="1"/>
</dbReference>
<dbReference type="OrthoDB" id="9803237at2"/>
<dbReference type="SUPFAM" id="SSF89550">
    <property type="entry name" value="PHP domain-like"/>
    <property type="match status" value="1"/>
</dbReference>
<dbReference type="InterPro" id="IPR011708">
    <property type="entry name" value="DNA_pol3_alpha_NTPase_dom"/>
</dbReference>
<evidence type="ECO:0000256" key="2">
    <source>
        <dbReference type="ARBA" id="ARBA00012417"/>
    </source>
</evidence>
<dbReference type="AlphaFoldDB" id="M1LM10"/>
<dbReference type="Pfam" id="PF17657">
    <property type="entry name" value="DNA_pol3_finger"/>
    <property type="match status" value="1"/>
</dbReference>
<dbReference type="EMBL" id="CP003803">
    <property type="protein sequence ID" value="AGF46752.1"/>
    <property type="molecule type" value="Genomic_DNA"/>
</dbReference>
<protein>
    <recommendedName>
        <fullName evidence="3">DNA polymerase III subunit alpha</fullName>
        <ecNumber evidence="2">2.7.7.7</ecNumber>
    </recommendedName>
</protein>
<dbReference type="InterPro" id="IPR003141">
    <property type="entry name" value="Pol/His_phosphatase_N"/>
</dbReference>
<dbReference type="InterPro" id="IPR041931">
    <property type="entry name" value="DNA_pol3_alpha_thumb_dom"/>
</dbReference>
<dbReference type="GO" id="GO:0006260">
    <property type="term" value="P:DNA replication"/>
    <property type="evidence" value="ECO:0007669"/>
    <property type="project" value="UniProtKB-KW"/>
</dbReference>
<evidence type="ECO:0000259" key="10">
    <source>
        <dbReference type="SMART" id="SM00481"/>
    </source>
</evidence>
<evidence type="ECO:0000256" key="9">
    <source>
        <dbReference type="ARBA" id="ARBA00049244"/>
    </source>
</evidence>
<comment type="subcellular location">
    <subcellularLocation>
        <location evidence="1">Cytoplasm</location>
    </subcellularLocation>
</comment>
<dbReference type="Gene3D" id="1.10.10.1600">
    <property type="entry name" value="Bacterial DNA polymerase III alpha subunit, thumb domain"/>
    <property type="match status" value="1"/>
</dbReference>
<keyword evidence="5 11" id="KW-0808">Transferase</keyword>
<dbReference type="Gene3D" id="1.10.150.870">
    <property type="match status" value="1"/>
</dbReference>
<dbReference type="Gene3D" id="3.20.20.140">
    <property type="entry name" value="Metal-dependent hydrolases"/>
    <property type="match status" value="1"/>
</dbReference>
<feature type="domain" description="Polymerase/histidinol phosphatase N-terminal" evidence="10">
    <location>
        <begin position="12"/>
        <end position="79"/>
    </location>
</feature>
<gene>
    <name evidence="11" type="ORF">CDSE_0431</name>
</gene>
<sequence length="1155" mass="130486">MLENSKKSVSFVHLRVHSEYSIVDGLIKINDLVDGVIKLKQPAVALTDLSNLFGALKFYKYSRSRGIKPVIGCDVWLSNDEDKSKPHRILILVRNNAGYLNLCNLITKSYLTNQTDGRVEIRKEWLVSQEGLIILSGGIHGDVGHALRSGRKDLALSLIKQWKFMFPDSYYIEIQRSGLSEEEEYIQLVVPISSDENIPIVATHPVEFLEKSHFKSHEVRVCIADGKHLTDVNKNHFFTEKQYLLSSEEMIDLFADIPSALSNSIEIAKRCNINLQIGKPMLPNFEVRDDISLEFYLKQLSSSGLTKKLNSIYPESNDEFKSIYYERLDKECKTIIQMGFAGYFLIVQDFINWAKNNGVPVGPGRGSGAGSLVAYSLGITDLDPIKYDLLFERFLNPERVSMPDFDIDFCPDNRDRVIDYVKNKYGSDSVSQIVTFGTFGAKAVIRDVGRVLGLPYSLCDSLSKLIPFNPVDQWSLERVINSEPSFKSRYNQEEEVKNLVDLAMPLEGLVRNVGMHAGGVLIAPGKLTDFCPLYCQPGQETSIVSQFDKDDVELAGLVKFDFLGLRNLTVLDWAVRYVRSFNKDEKDFDLANLELDDKLTYNLLCNGNTTAVFQLESKGMKDLLKRLKPNTFEDIIAVLALYRPGPLESGMVNDFVNRKHGLSTINYFHPILESILKSTYGVIVYQEQVMLISQVVGGYSLGGADLLRRAMGKKDPEEMSRHRVLFEKGAVNKGYSPHLAIKLFDLMEKFAGYGFNKSHSAAYALIAYQTAWLKAHYPSEFFAASMSSDMDDTDKIKVLFNDAKNNSIDILPPDINLSNFRFEPINSHSIRYGLGAIKGVGKSAIEEIVKIRELAGNFKSLFDFCYRASKIINRRSIESLVKSGAFDSLDPNRAFLFSSLDIAINAADQKQRNRNQSSLFDSAEEAVVDVSIKDSVINWDLHKKLIEEKSALGYYFSDHLFNCWGKEIRRAMPKKLIDVEPHAKAQFICGVLVSIRSVITRRGKIVIALLDDATKQLEVAIYAEIYSEYRDFLKEDNLIAIKGIVSKDDYSGNIRIVAEKVLDLQAIRILMAKSLVLHIKDNVIDTASIRSIIEKHNSYINNKESLVSIFVFYENNVKKFSCKVKLGDRWMVVITDNLLSELKNLIGSDFIDIVY</sequence>
<dbReference type="Pfam" id="PF02811">
    <property type="entry name" value="PHP"/>
    <property type="match status" value="1"/>
</dbReference>
<dbReference type="RefSeq" id="WP_015396163.1">
    <property type="nucleotide sequence ID" value="NC_020294.1"/>
</dbReference>
<dbReference type="GO" id="GO:0008408">
    <property type="term" value="F:3'-5' exonuclease activity"/>
    <property type="evidence" value="ECO:0007669"/>
    <property type="project" value="InterPro"/>
</dbReference>
<dbReference type="Pfam" id="PF07733">
    <property type="entry name" value="DNA_pol3_alpha"/>
    <property type="match status" value="1"/>
</dbReference>
<keyword evidence="7" id="KW-0235">DNA replication</keyword>
<keyword evidence="8" id="KW-0239">DNA-directed DNA polymerase</keyword>
<dbReference type="Pfam" id="PF14579">
    <property type="entry name" value="HHH_6"/>
    <property type="match status" value="1"/>
</dbReference>
<dbReference type="InterPro" id="IPR049821">
    <property type="entry name" value="PolIIIA_DnaE1_PHP"/>
</dbReference>
<dbReference type="Proteomes" id="UP000011547">
    <property type="component" value="Chromosome"/>
</dbReference>
<keyword evidence="12" id="KW-1185">Reference proteome</keyword>
<dbReference type="eggNOG" id="COG0587">
    <property type="taxonomic scope" value="Bacteria"/>
</dbReference>
<evidence type="ECO:0000256" key="6">
    <source>
        <dbReference type="ARBA" id="ARBA00022695"/>
    </source>
</evidence>
<evidence type="ECO:0000256" key="7">
    <source>
        <dbReference type="ARBA" id="ARBA00022705"/>
    </source>
</evidence>
<dbReference type="KEGG" id="kde:CDSE_0431"/>
<evidence type="ECO:0000256" key="3">
    <source>
        <dbReference type="ARBA" id="ARBA00019114"/>
    </source>
</evidence>
<dbReference type="InterPro" id="IPR040982">
    <property type="entry name" value="DNA_pol3_finger"/>
</dbReference>
<accession>M1LM10</accession>
<dbReference type="SMART" id="SM00481">
    <property type="entry name" value="POLIIIAc"/>
    <property type="match status" value="1"/>
</dbReference>
<name>M1LM10_9PROT</name>
<dbReference type="CDD" id="cd07433">
    <property type="entry name" value="PHP_PolIIIA_DnaE1"/>
    <property type="match status" value="1"/>
</dbReference>
<dbReference type="InterPro" id="IPR004805">
    <property type="entry name" value="DnaE2/DnaE/PolC"/>
</dbReference>
<dbReference type="NCBIfam" id="TIGR00594">
    <property type="entry name" value="polc"/>
    <property type="match status" value="1"/>
</dbReference>
<dbReference type="NCBIfam" id="NF004226">
    <property type="entry name" value="PRK05673.1"/>
    <property type="match status" value="1"/>
</dbReference>
<dbReference type="HOGENOM" id="CLU_001600_0_0_4"/>